<proteinExistence type="predicted"/>
<reference evidence="1" key="2">
    <citation type="submission" date="2020-09" db="EMBL/GenBank/DDBJ databases">
        <authorList>
            <person name="Sun Q."/>
            <person name="Zhou Y."/>
        </authorList>
    </citation>
    <scope>NUCLEOTIDE SEQUENCE</scope>
    <source>
        <strain evidence="1">CGMCC 1.10998</strain>
    </source>
</reference>
<dbReference type="AlphaFoldDB" id="A0A916XSA1"/>
<comment type="caution">
    <text evidence="1">The sequence shown here is derived from an EMBL/GenBank/DDBJ whole genome shotgun (WGS) entry which is preliminary data.</text>
</comment>
<evidence type="ECO:0000313" key="1">
    <source>
        <dbReference type="EMBL" id="GGC98762.1"/>
    </source>
</evidence>
<dbReference type="EMBL" id="BMED01000008">
    <property type="protein sequence ID" value="GGC98762.1"/>
    <property type="molecule type" value="Genomic_DNA"/>
</dbReference>
<name>A0A916XSA1_9BURK</name>
<sequence length="108" mass="11895">MKLDRTLQREILTMLAACYPAGIHPLTQKFPQYDEATLFANMVYLDELKLIHSGVVHLNLIDEPGKYEDIDFSKITAKGLDLLLNDGGVSAIHAVTAIEPLADTAKAE</sequence>
<keyword evidence="2" id="KW-1185">Reference proteome</keyword>
<gene>
    <name evidence="1" type="ORF">GCM10011396_52870</name>
</gene>
<organism evidence="1 2">
    <name type="scientific">Undibacterium terreum</name>
    <dbReference type="NCBI Taxonomy" id="1224302"/>
    <lineage>
        <taxon>Bacteria</taxon>
        <taxon>Pseudomonadati</taxon>
        <taxon>Pseudomonadota</taxon>
        <taxon>Betaproteobacteria</taxon>
        <taxon>Burkholderiales</taxon>
        <taxon>Oxalobacteraceae</taxon>
        <taxon>Undibacterium</taxon>
    </lineage>
</organism>
<protein>
    <submittedName>
        <fullName evidence="1">Uncharacterized protein</fullName>
    </submittedName>
</protein>
<accession>A0A916XSA1</accession>
<evidence type="ECO:0000313" key="2">
    <source>
        <dbReference type="Proteomes" id="UP000637423"/>
    </source>
</evidence>
<dbReference type="RefSeq" id="WP_188569170.1">
    <property type="nucleotide sequence ID" value="NZ_BMED01000008.1"/>
</dbReference>
<dbReference type="Proteomes" id="UP000637423">
    <property type="component" value="Unassembled WGS sequence"/>
</dbReference>
<reference evidence="1" key="1">
    <citation type="journal article" date="2014" name="Int. J. Syst. Evol. Microbiol.">
        <title>Complete genome sequence of Corynebacterium casei LMG S-19264T (=DSM 44701T), isolated from a smear-ripened cheese.</title>
        <authorList>
            <consortium name="US DOE Joint Genome Institute (JGI-PGF)"/>
            <person name="Walter F."/>
            <person name="Albersmeier A."/>
            <person name="Kalinowski J."/>
            <person name="Ruckert C."/>
        </authorList>
    </citation>
    <scope>NUCLEOTIDE SEQUENCE</scope>
    <source>
        <strain evidence="1">CGMCC 1.10998</strain>
    </source>
</reference>